<keyword evidence="6 7" id="KW-0472">Membrane</keyword>
<feature type="transmembrane region" description="Helical" evidence="7">
    <location>
        <begin position="192"/>
        <end position="212"/>
    </location>
</feature>
<dbReference type="FunFam" id="1.10.3720.10:FF:000003">
    <property type="entry name" value="Aliphatic sulfonate ABC transporter permease"/>
    <property type="match status" value="1"/>
</dbReference>
<feature type="non-terminal residue" evidence="9">
    <location>
        <position position="251"/>
    </location>
</feature>
<evidence type="ECO:0000256" key="6">
    <source>
        <dbReference type="ARBA" id="ARBA00023136"/>
    </source>
</evidence>
<evidence type="ECO:0000259" key="8">
    <source>
        <dbReference type="PROSITE" id="PS50928"/>
    </source>
</evidence>
<organism evidence="9 10">
    <name type="scientific">Tectimicrobiota bacterium</name>
    <dbReference type="NCBI Taxonomy" id="2528274"/>
    <lineage>
        <taxon>Bacteria</taxon>
        <taxon>Pseudomonadati</taxon>
        <taxon>Nitrospinota/Tectimicrobiota group</taxon>
        <taxon>Candidatus Tectimicrobiota</taxon>
    </lineage>
</organism>
<keyword evidence="3" id="KW-1003">Cell membrane</keyword>
<name>A0A932GMH4_UNCTE</name>
<dbReference type="Pfam" id="PF00528">
    <property type="entry name" value="BPD_transp_1"/>
    <property type="match status" value="1"/>
</dbReference>
<evidence type="ECO:0000256" key="1">
    <source>
        <dbReference type="ARBA" id="ARBA00004651"/>
    </source>
</evidence>
<feature type="transmembrane region" description="Helical" evidence="7">
    <location>
        <begin position="127"/>
        <end position="146"/>
    </location>
</feature>
<dbReference type="AlphaFoldDB" id="A0A932GMH4"/>
<evidence type="ECO:0000313" key="9">
    <source>
        <dbReference type="EMBL" id="MBI3013590.1"/>
    </source>
</evidence>
<dbReference type="InterPro" id="IPR000515">
    <property type="entry name" value="MetI-like"/>
</dbReference>
<gene>
    <name evidence="9" type="ORF">HYY65_00670</name>
</gene>
<feature type="domain" description="ABC transmembrane type-1" evidence="8">
    <location>
        <begin position="65"/>
        <end position="241"/>
    </location>
</feature>
<keyword evidence="5 7" id="KW-1133">Transmembrane helix</keyword>
<evidence type="ECO:0000256" key="3">
    <source>
        <dbReference type="ARBA" id="ARBA00022475"/>
    </source>
</evidence>
<feature type="transmembrane region" description="Helical" evidence="7">
    <location>
        <begin position="69"/>
        <end position="90"/>
    </location>
</feature>
<dbReference type="Proteomes" id="UP000741360">
    <property type="component" value="Unassembled WGS sequence"/>
</dbReference>
<evidence type="ECO:0000256" key="5">
    <source>
        <dbReference type="ARBA" id="ARBA00022989"/>
    </source>
</evidence>
<dbReference type="InterPro" id="IPR035906">
    <property type="entry name" value="MetI-like_sf"/>
</dbReference>
<keyword evidence="4 7" id="KW-0812">Transmembrane</keyword>
<dbReference type="PANTHER" id="PTHR30151:SF16">
    <property type="entry name" value="ABC TRANSPORTER PERMEASE PROTEIN"/>
    <property type="match status" value="1"/>
</dbReference>
<dbReference type="PROSITE" id="PS50928">
    <property type="entry name" value="ABC_TM1"/>
    <property type="match status" value="1"/>
</dbReference>
<dbReference type="Gene3D" id="1.10.3720.10">
    <property type="entry name" value="MetI-like"/>
    <property type="match status" value="1"/>
</dbReference>
<accession>A0A932GMH4</accession>
<comment type="similarity">
    <text evidence="7">Belongs to the binding-protein-dependent transport system permease family.</text>
</comment>
<comment type="caution">
    <text evidence="9">The sequence shown here is derived from an EMBL/GenBank/DDBJ whole genome shotgun (WGS) entry which is preliminary data.</text>
</comment>
<evidence type="ECO:0000256" key="7">
    <source>
        <dbReference type="RuleBase" id="RU363032"/>
    </source>
</evidence>
<evidence type="ECO:0000313" key="10">
    <source>
        <dbReference type="Proteomes" id="UP000741360"/>
    </source>
</evidence>
<dbReference type="EMBL" id="JACPSX010000010">
    <property type="protein sequence ID" value="MBI3013590.1"/>
    <property type="molecule type" value="Genomic_DNA"/>
</dbReference>
<protein>
    <submittedName>
        <fullName evidence="9">ABC transporter permease</fullName>
    </submittedName>
</protein>
<dbReference type="SUPFAM" id="SSF161098">
    <property type="entry name" value="MetI-like"/>
    <property type="match status" value="1"/>
</dbReference>
<reference evidence="9" key="1">
    <citation type="submission" date="2020-07" db="EMBL/GenBank/DDBJ databases">
        <title>Huge and variable diversity of episymbiotic CPR bacteria and DPANN archaea in groundwater ecosystems.</title>
        <authorList>
            <person name="He C.Y."/>
            <person name="Keren R."/>
            <person name="Whittaker M."/>
            <person name="Farag I.F."/>
            <person name="Doudna J."/>
            <person name="Cate J.H.D."/>
            <person name="Banfield J.F."/>
        </authorList>
    </citation>
    <scope>NUCLEOTIDE SEQUENCE</scope>
    <source>
        <strain evidence="9">NC_groundwater_717_Ag_S-0.2um_59_8</strain>
    </source>
</reference>
<keyword evidence="2 7" id="KW-0813">Transport</keyword>
<dbReference type="CDD" id="cd06261">
    <property type="entry name" value="TM_PBP2"/>
    <property type="match status" value="1"/>
</dbReference>
<dbReference type="GO" id="GO:0042918">
    <property type="term" value="P:alkanesulfonate transmembrane transport"/>
    <property type="evidence" value="ECO:0007669"/>
    <property type="project" value="UniProtKB-ARBA"/>
</dbReference>
<comment type="subcellular location">
    <subcellularLocation>
        <location evidence="1 7">Cell membrane</location>
        <topology evidence="1 7">Multi-pass membrane protein</topology>
    </subcellularLocation>
</comment>
<sequence length="251" mass="27949">MASRWPFRGRTSGALLILLLLCLWEAAVRWQWIKTISLPPVSQVFSSLPGLFLSGEIPFQVWMTLRRMLLGYGGAAAAGTFVGLIMGYFRPAYDLLEPLTEILRPIPSPAYIPLAILFLGIDDEMKVAVIAFASFWPILLNSYSGVKSADPVQVNTGRTFGLGSWKLLWQIVLPAATPYIFTGLRISLALSLIISVIAEMVASNNGIGFFILDAQRSFRIREMYAGIMVLGVLGYGFNRLFLALERRLLRW</sequence>
<feature type="transmembrane region" description="Helical" evidence="7">
    <location>
        <begin position="224"/>
        <end position="244"/>
    </location>
</feature>
<proteinExistence type="inferred from homology"/>
<dbReference type="PANTHER" id="PTHR30151">
    <property type="entry name" value="ALKANE SULFONATE ABC TRANSPORTER-RELATED, MEMBRANE SUBUNIT"/>
    <property type="match status" value="1"/>
</dbReference>
<evidence type="ECO:0000256" key="4">
    <source>
        <dbReference type="ARBA" id="ARBA00022692"/>
    </source>
</evidence>
<dbReference type="GO" id="GO:0005886">
    <property type="term" value="C:plasma membrane"/>
    <property type="evidence" value="ECO:0007669"/>
    <property type="project" value="UniProtKB-SubCell"/>
</dbReference>
<evidence type="ECO:0000256" key="2">
    <source>
        <dbReference type="ARBA" id="ARBA00022448"/>
    </source>
</evidence>
<feature type="transmembrane region" description="Helical" evidence="7">
    <location>
        <begin position="167"/>
        <end position="186"/>
    </location>
</feature>